<reference evidence="3" key="1">
    <citation type="submission" date="2016-03" db="EMBL/GenBank/DDBJ databases">
        <title>Complete genome sequence of Solimmundus cernigliae, representing a novel lineage of polycyclic aromatic hydrocarbon degraders within the Gammaproteobacteria.</title>
        <authorList>
            <person name="Singleton D.R."/>
            <person name="Dickey A.N."/>
            <person name="Scholl E.H."/>
            <person name="Wright F.A."/>
            <person name="Aitken M.D."/>
        </authorList>
    </citation>
    <scope>NUCLEOTIDE SEQUENCE [LARGE SCALE GENOMIC DNA]</scope>
    <source>
        <strain evidence="3">TR3.2</strain>
    </source>
</reference>
<dbReference type="PANTHER" id="PTHR48079:SF6">
    <property type="entry name" value="NAD(P)-BINDING DOMAIN-CONTAINING PROTEIN-RELATED"/>
    <property type="match status" value="1"/>
</dbReference>
<dbReference type="InParanoid" id="A0A1B1YRL2"/>
<dbReference type="Gene3D" id="3.40.50.720">
    <property type="entry name" value="NAD(P)-binding Rossmann-like Domain"/>
    <property type="match status" value="1"/>
</dbReference>
<name>A0A1B1YRL2_9GAMM</name>
<proteinExistence type="predicted"/>
<dbReference type="Proteomes" id="UP000092952">
    <property type="component" value="Chromosome"/>
</dbReference>
<dbReference type="STRING" id="1810504.PG2T_04025"/>
<protein>
    <recommendedName>
        <fullName evidence="1">NAD(P)-binding domain-containing protein</fullName>
    </recommendedName>
</protein>
<gene>
    <name evidence="2" type="ORF">PG2T_04025</name>
</gene>
<dbReference type="OrthoDB" id="9808276at2"/>
<dbReference type="KEGG" id="gbi:PG2T_04025"/>
<dbReference type="Pfam" id="PF13460">
    <property type="entry name" value="NAD_binding_10"/>
    <property type="match status" value="1"/>
</dbReference>
<dbReference type="AlphaFoldDB" id="A0A1B1YRL2"/>
<evidence type="ECO:0000259" key="1">
    <source>
        <dbReference type="Pfam" id="PF13460"/>
    </source>
</evidence>
<evidence type="ECO:0000313" key="3">
    <source>
        <dbReference type="Proteomes" id="UP000092952"/>
    </source>
</evidence>
<organism evidence="2 3">
    <name type="scientific">Immundisolibacter cernigliae</name>
    <dbReference type="NCBI Taxonomy" id="1810504"/>
    <lineage>
        <taxon>Bacteria</taxon>
        <taxon>Pseudomonadati</taxon>
        <taxon>Pseudomonadota</taxon>
        <taxon>Gammaproteobacteria</taxon>
        <taxon>Immundisolibacterales</taxon>
        <taxon>Immundisolibacteraceae</taxon>
        <taxon>Immundisolibacter</taxon>
    </lineage>
</organism>
<dbReference type="PANTHER" id="PTHR48079">
    <property type="entry name" value="PROTEIN YEEZ"/>
    <property type="match status" value="1"/>
</dbReference>
<keyword evidence="3" id="KW-1185">Reference proteome</keyword>
<dbReference type="SUPFAM" id="SSF51735">
    <property type="entry name" value="NAD(P)-binding Rossmann-fold domains"/>
    <property type="match status" value="1"/>
</dbReference>
<sequence length="278" mass="29906">MDSRQIPRTVLIAGCGDLGGRLARLLLEQGRQVIGLRRQARALPQRVQALAADLAVGVPRLPRVDQVVFCAAPDSGDAAAYGAVYETAWGNLLAALCAAETPPQRVLLITSTRPYAQQDGNWVDEDSPVSAHDAQTASLLRAECMLRDSGLPGLVLRPAGLYGAGEGPLLRSLREGRARCACGPPRWSNRMHRDDAARAIVHLLGLADPAPLYLGVDCEPTDQAELLRELAAWIGVPAPESAPPPPAANRRCRNARLLASGFRFEYPSWREGYRAVLG</sequence>
<dbReference type="RefSeq" id="WP_068802934.1">
    <property type="nucleotide sequence ID" value="NZ_CP014671.1"/>
</dbReference>
<evidence type="ECO:0000313" key="2">
    <source>
        <dbReference type="EMBL" id="ANX03438.1"/>
    </source>
</evidence>
<dbReference type="GO" id="GO:0004029">
    <property type="term" value="F:aldehyde dehydrogenase (NAD+) activity"/>
    <property type="evidence" value="ECO:0007669"/>
    <property type="project" value="TreeGrafter"/>
</dbReference>
<accession>A0A1B1YRL2</accession>
<feature type="domain" description="NAD(P)-binding" evidence="1">
    <location>
        <begin position="16"/>
        <end position="204"/>
    </location>
</feature>
<dbReference type="InterPro" id="IPR016040">
    <property type="entry name" value="NAD(P)-bd_dom"/>
</dbReference>
<dbReference type="InterPro" id="IPR051783">
    <property type="entry name" value="NAD(P)-dependent_oxidoreduct"/>
</dbReference>
<dbReference type="GO" id="GO:0005737">
    <property type="term" value="C:cytoplasm"/>
    <property type="evidence" value="ECO:0007669"/>
    <property type="project" value="TreeGrafter"/>
</dbReference>
<dbReference type="EMBL" id="CP014671">
    <property type="protein sequence ID" value="ANX03438.1"/>
    <property type="molecule type" value="Genomic_DNA"/>
</dbReference>
<dbReference type="InterPro" id="IPR036291">
    <property type="entry name" value="NAD(P)-bd_dom_sf"/>
</dbReference>